<dbReference type="PROSITE" id="PS51310">
    <property type="entry name" value="VPS28_C"/>
    <property type="match status" value="1"/>
</dbReference>
<keyword evidence="2 5" id="KW-0813">Transport</keyword>
<dbReference type="InterPro" id="IPR037206">
    <property type="entry name" value="VPS28_C_sf"/>
</dbReference>
<dbReference type="PROSITE" id="PS51313">
    <property type="entry name" value="VPS28_N"/>
    <property type="match status" value="1"/>
</dbReference>
<comment type="function">
    <text evidence="5">Component of the ESCRT-I complex (endosomal sorting complex required for transport I), a regulator of vesicular trafficking process.</text>
</comment>
<dbReference type="FunFam" id="1.20.120.1130:FF:000001">
    <property type="entry name" value="Vacuolar protein sorting-associated protein 28 homolog"/>
    <property type="match status" value="1"/>
</dbReference>
<dbReference type="InterPro" id="IPR007143">
    <property type="entry name" value="Vps28"/>
</dbReference>
<accession>A0A433BQN8</accession>
<reference evidence="7 8" key="1">
    <citation type="journal article" date="2018" name="New Phytol.">
        <title>Phylogenomics of Endogonaceae and evolution of mycorrhizas within Mucoromycota.</title>
        <authorList>
            <person name="Chang Y."/>
            <person name="Desiro A."/>
            <person name="Na H."/>
            <person name="Sandor L."/>
            <person name="Lipzen A."/>
            <person name="Clum A."/>
            <person name="Barry K."/>
            <person name="Grigoriev I.V."/>
            <person name="Martin F.M."/>
            <person name="Stajich J.E."/>
            <person name="Smith M.E."/>
            <person name="Bonito G."/>
            <person name="Spatafora J.W."/>
        </authorList>
    </citation>
    <scope>NUCLEOTIDE SEQUENCE [LARGE SCALE GENOMIC DNA]</scope>
    <source>
        <strain evidence="7 8">GMNB39</strain>
    </source>
</reference>
<dbReference type="InterPro" id="IPR037202">
    <property type="entry name" value="ESCRT_assembly_dom"/>
</dbReference>
<dbReference type="InterPro" id="IPR017898">
    <property type="entry name" value="VPS28_N"/>
</dbReference>
<gene>
    <name evidence="7" type="ORF">BC936DRAFT_138715</name>
</gene>
<evidence type="ECO:0000256" key="5">
    <source>
        <dbReference type="PIRNR" id="PIRNR017535"/>
    </source>
</evidence>
<dbReference type="AlphaFoldDB" id="A0A433BQN8"/>
<name>A0A433BQN8_9FUNG</name>
<proteinExistence type="inferred from homology"/>
<protein>
    <recommendedName>
        <fullName evidence="5">Vacuolar protein sorting-associated protein 28</fullName>
    </recommendedName>
    <alternativeName>
        <fullName evidence="5">ESCRT-I complex subunit VPS28</fullName>
    </alternativeName>
</protein>
<dbReference type="GO" id="GO:0000813">
    <property type="term" value="C:ESCRT I complex"/>
    <property type="evidence" value="ECO:0007669"/>
    <property type="project" value="UniProtKB-UniRule"/>
</dbReference>
<dbReference type="SUPFAM" id="SSF140111">
    <property type="entry name" value="Endosomal sorting complex assembly domain"/>
    <property type="match status" value="1"/>
</dbReference>
<dbReference type="EMBL" id="RBNI01013591">
    <property type="protein sequence ID" value="RUP28573.1"/>
    <property type="molecule type" value="Genomic_DNA"/>
</dbReference>
<evidence type="ECO:0000256" key="4">
    <source>
        <dbReference type="ARBA" id="ARBA00022927"/>
    </source>
</evidence>
<dbReference type="PANTHER" id="PTHR12937:SF0">
    <property type="entry name" value="VACUOLAR PROTEIN SORTING-ASSOCIATED PROTEIN 28 HOMOLOG"/>
    <property type="match status" value="1"/>
</dbReference>
<evidence type="ECO:0000256" key="3">
    <source>
        <dbReference type="ARBA" id="ARBA00022753"/>
    </source>
</evidence>
<sequence length="267" mass="30420">MQQQQQAAFSYLQPYSPAEQRPSISLDEEVRLYTNSKDREKYDNMADLYGIIVMMEHLEKAYIRDSITHEEYTPACTNLIAKYKTALNLVPDSVPDLEVFMHDYKVPHRVRSPALTFSHILPVVLKSFTHSLTSQLACPAAANRLKIGVPATYEHAIGDPNHDSGKSAKYVAETVQNFITLMDNLKLNFKAVDQLHPVLVDLIQSLNNVTSLPAEFEGRAKVRKWLIDLNQMKASDEITEEQSRQMLFEMEQAHTEFYRSLSEGNGK</sequence>
<evidence type="ECO:0000256" key="6">
    <source>
        <dbReference type="PROSITE-ProRule" id="PRU00642"/>
    </source>
</evidence>
<dbReference type="Proteomes" id="UP000268093">
    <property type="component" value="Unassembled WGS sequence"/>
</dbReference>
<dbReference type="Gene3D" id="1.20.120.1130">
    <property type="match status" value="1"/>
</dbReference>
<comment type="subcellular location">
    <subcellularLocation>
        <location evidence="1">Late endosome membrane</location>
        <topology evidence="1">Peripheral membrane protein</topology>
    </subcellularLocation>
</comment>
<dbReference type="PIRSF" id="PIRSF017535">
    <property type="entry name" value="VPS28"/>
    <property type="match status" value="1"/>
</dbReference>
<keyword evidence="4 5" id="KW-0653">Protein transport</keyword>
<dbReference type="GO" id="GO:0031902">
    <property type="term" value="C:late endosome membrane"/>
    <property type="evidence" value="ECO:0007669"/>
    <property type="project" value="UniProtKB-SubCell"/>
</dbReference>
<evidence type="ECO:0000313" key="7">
    <source>
        <dbReference type="EMBL" id="RUP28573.1"/>
    </source>
</evidence>
<dbReference type="InterPro" id="IPR017899">
    <property type="entry name" value="VPS28_C"/>
</dbReference>
<dbReference type="Pfam" id="PF03997">
    <property type="entry name" value="VPS28"/>
    <property type="match status" value="1"/>
</dbReference>
<comment type="similarity">
    <text evidence="5 6">Belongs to the VPS28 family.</text>
</comment>
<dbReference type="SUPFAM" id="SSF140427">
    <property type="entry name" value="VPS28 C-terminal domain-like"/>
    <property type="match status" value="1"/>
</dbReference>
<dbReference type="GO" id="GO:0043328">
    <property type="term" value="P:protein transport to vacuole involved in ubiquitin-dependent protein catabolic process via the multivesicular body sorting pathway"/>
    <property type="evidence" value="ECO:0007669"/>
    <property type="project" value="TreeGrafter"/>
</dbReference>
<keyword evidence="8" id="KW-1185">Reference proteome</keyword>
<dbReference type="InterPro" id="IPR038358">
    <property type="entry name" value="VPS28_N_sf"/>
</dbReference>
<keyword evidence="3 5" id="KW-0967">Endosome</keyword>
<dbReference type="PANTHER" id="PTHR12937">
    <property type="entry name" value="VACUOLAR PROTEIN SORTING 28, ISOFORM 2 VPS28"/>
    <property type="match status" value="1"/>
</dbReference>
<evidence type="ECO:0000256" key="2">
    <source>
        <dbReference type="ARBA" id="ARBA00022448"/>
    </source>
</evidence>
<evidence type="ECO:0000256" key="1">
    <source>
        <dbReference type="ARBA" id="ARBA00004633"/>
    </source>
</evidence>
<comment type="caution">
    <text evidence="7">The sequence shown here is derived from an EMBL/GenBank/DDBJ whole genome shotgun (WGS) entry which is preliminary data.</text>
</comment>
<dbReference type="GO" id="GO:0044877">
    <property type="term" value="F:protein-containing complex binding"/>
    <property type="evidence" value="ECO:0007669"/>
    <property type="project" value="TreeGrafter"/>
</dbReference>
<dbReference type="Gene3D" id="1.20.1440.200">
    <property type="match status" value="1"/>
</dbReference>
<organism evidence="7 8">
    <name type="scientific">Jimgerdemannia flammicorona</name>
    <dbReference type="NCBI Taxonomy" id="994334"/>
    <lineage>
        <taxon>Eukaryota</taxon>
        <taxon>Fungi</taxon>
        <taxon>Fungi incertae sedis</taxon>
        <taxon>Mucoromycota</taxon>
        <taxon>Mucoromycotina</taxon>
        <taxon>Endogonomycetes</taxon>
        <taxon>Endogonales</taxon>
        <taxon>Endogonaceae</taxon>
        <taxon>Jimgerdemannia</taxon>
    </lineage>
</organism>
<evidence type="ECO:0000313" key="8">
    <source>
        <dbReference type="Proteomes" id="UP000268093"/>
    </source>
</evidence>